<gene>
    <name evidence="4" type="ORF">D3873_05400</name>
</gene>
<feature type="domain" description="STAS" evidence="3">
    <location>
        <begin position="2"/>
        <end position="95"/>
    </location>
</feature>
<comment type="similarity">
    <text evidence="1 2">Belongs to the anti-sigma-factor antagonist family.</text>
</comment>
<proteinExistence type="inferred from homology"/>
<dbReference type="OrthoDB" id="9796601at2"/>
<dbReference type="Proteomes" id="UP000265725">
    <property type="component" value="Chromosome"/>
</dbReference>
<dbReference type="PANTHER" id="PTHR33495">
    <property type="entry name" value="ANTI-SIGMA FACTOR ANTAGONIST TM_1081-RELATED-RELATED"/>
    <property type="match status" value="1"/>
</dbReference>
<dbReference type="KEGG" id="paek:D3873_05400"/>
<evidence type="ECO:0000256" key="1">
    <source>
        <dbReference type="ARBA" id="ARBA00009013"/>
    </source>
</evidence>
<dbReference type="EMBL" id="CP032418">
    <property type="protein sequence ID" value="AYC29345.1"/>
    <property type="molecule type" value="Genomic_DNA"/>
</dbReference>
<keyword evidence="5" id="KW-1185">Reference proteome</keyword>
<dbReference type="Gene3D" id="3.30.750.24">
    <property type="entry name" value="STAS domain"/>
    <property type="match status" value="1"/>
</dbReference>
<dbReference type="GO" id="GO:0043856">
    <property type="term" value="F:anti-sigma factor antagonist activity"/>
    <property type="evidence" value="ECO:0007669"/>
    <property type="project" value="InterPro"/>
</dbReference>
<protein>
    <recommendedName>
        <fullName evidence="2">Anti-sigma factor antagonist</fullName>
    </recommendedName>
</protein>
<evidence type="ECO:0000313" key="5">
    <source>
        <dbReference type="Proteomes" id="UP000265725"/>
    </source>
</evidence>
<name>A0A385YRF0_9BACL</name>
<dbReference type="InterPro" id="IPR036513">
    <property type="entry name" value="STAS_dom_sf"/>
</dbReference>
<evidence type="ECO:0000313" key="4">
    <source>
        <dbReference type="EMBL" id="AYC29345.1"/>
    </source>
</evidence>
<dbReference type="AlphaFoldDB" id="A0A385YRF0"/>
<evidence type="ECO:0000259" key="3">
    <source>
        <dbReference type="PROSITE" id="PS50801"/>
    </source>
</evidence>
<dbReference type="PANTHER" id="PTHR33495:SF2">
    <property type="entry name" value="ANTI-SIGMA FACTOR ANTAGONIST TM_1081-RELATED"/>
    <property type="match status" value="1"/>
</dbReference>
<dbReference type="NCBIfam" id="TIGR00377">
    <property type="entry name" value="ant_ant_sig"/>
    <property type="match status" value="1"/>
</dbReference>
<reference evidence="5" key="1">
    <citation type="submission" date="2018-09" db="EMBL/GenBank/DDBJ databases">
        <authorList>
            <person name="Zhu H."/>
        </authorList>
    </citation>
    <scope>NUCLEOTIDE SEQUENCE [LARGE SCALE GENOMIC DNA]</scope>
    <source>
        <strain evidence="5">K2R23-3</strain>
    </source>
</reference>
<dbReference type="PROSITE" id="PS50801">
    <property type="entry name" value="STAS"/>
    <property type="match status" value="1"/>
</dbReference>
<dbReference type="Pfam" id="PF01740">
    <property type="entry name" value="STAS"/>
    <property type="match status" value="1"/>
</dbReference>
<accession>A0A385YRF0</accession>
<sequence>MAFTIIPVTETALLIRVVGELGNHETRELKKALQTVIYARKCDLLVWDFHQVSFMDSSAIGLILGRIRELQVYGGTTKILCSSPTLKKIFQFSGLSPFVSEETEDQVLEQIGGATLWKTK</sequence>
<dbReference type="RefSeq" id="WP_119883085.1">
    <property type="nucleotide sequence ID" value="NZ_CP032418.1"/>
</dbReference>
<dbReference type="SUPFAM" id="SSF52091">
    <property type="entry name" value="SpoIIaa-like"/>
    <property type="match status" value="1"/>
</dbReference>
<dbReference type="InterPro" id="IPR003658">
    <property type="entry name" value="Anti-sigma_ant"/>
</dbReference>
<organism evidence="4 5">
    <name type="scientific">Paenisporosarcina cavernae</name>
    <dbReference type="NCBI Taxonomy" id="2320858"/>
    <lineage>
        <taxon>Bacteria</taxon>
        <taxon>Bacillati</taxon>
        <taxon>Bacillota</taxon>
        <taxon>Bacilli</taxon>
        <taxon>Bacillales</taxon>
        <taxon>Caryophanaceae</taxon>
        <taxon>Paenisporosarcina</taxon>
    </lineage>
</organism>
<dbReference type="InterPro" id="IPR002645">
    <property type="entry name" value="STAS_dom"/>
</dbReference>
<evidence type="ECO:0000256" key="2">
    <source>
        <dbReference type="RuleBase" id="RU003749"/>
    </source>
</evidence>